<evidence type="ECO:0000256" key="3">
    <source>
        <dbReference type="ARBA" id="ARBA00022989"/>
    </source>
</evidence>
<evidence type="ECO:0000256" key="4">
    <source>
        <dbReference type="ARBA" id="ARBA00023136"/>
    </source>
</evidence>
<comment type="caution">
    <text evidence="7">The sequence shown here is derived from an EMBL/GenBank/DDBJ whole genome shotgun (WGS) entry which is preliminary data.</text>
</comment>
<comment type="subcellular location">
    <subcellularLocation>
        <location evidence="1">Membrane</location>
        <topology evidence="1">Multi-pass membrane protein</topology>
    </subcellularLocation>
</comment>
<dbReference type="AlphaFoldDB" id="A0A935PVR7"/>
<dbReference type="GO" id="GO:0016874">
    <property type="term" value="F:ligase activity"/>
    <property type="evidence" value="ECO:0007669"/>
    <property type="project" value="UniProtKB-KW"/>
</dbReference>
<feature type="transmembrane region" description="Helical" evidence="5">
    <location>
        <begin position="386"/>
        <end position="403"/>
    </location>
</feature>
<evidence type="ECO:0000256" key="1">
    <source>
        <dbReference type="ARBA" id="ARBA00004141"/>
    </source>
</evidence>
<dbReference type="InterPro" id="IPR007016">
    <property type="entry name" value="O-antigen_ligase-rel_domated"/>
</dbReference>
<accession>A0A935PVR7</accession>
<keyword evidence="2 5" id="KW-0812">Transmembrane</keyword>
<proteinExistence type="predicted"/>
<feature type="transmembrane region" description="Helical" evidence="5">
    <location>
        <begin position="332"/>
        <end position="350"/>
    </location>
</feature>
<dbReference type="GO" id="GO:0016020">
    <property type="term" value="C:membrane"/>
    <property type="evidence" value="ECO:0007669"/>
    <property type="project" value="UniProtKB-SubCell"/>
</dbReference>
<evidence type="ECO:0000313" key="7">
    <source>
        <dbReference type="EMBL" id="MBK7673474.1"/>
    </source>
</evidence>
<evidence type="ECO:0000256" key="2">
    <source>
        <dbReference type="ARBA" id="ARBA00022692"/>
    </source>
</evidence>
<keyword evidence="3 5" id="KW-1133">Transmembrane helix</keyword>
<dbReference type="EMBL" id="JADJMH010000001">
    <property type="protein sequence ID" value="MBK7673474.1"/>
    <property type="molecule type" value="Genomic_DNA"/>
</dbReference>
<dbReference type="Proteomes" id="UP000697998">
    <property type="component" value="Unassembled WGS sequence"/>
</dbReference>
<organism evidence="7 8">
    <name type="scientific">Candidatus Accumulibacter proximus</name>
    <dbReference type="NCBI Taxonomy" id="2954385"/>
    <lineage>
        <taxon>Bacteria</taxon>
        <taxon>Pseudomonadati</taxon>
        <taxon>Pseudomonadota</taxon>
        <taxon>Betaproteobacteria</taxon>
        <taxon>Candidatus Accumulibacter</taxon>
    </lineage>
</organism>
<keyword evidence="7" id="KW-0436">Ligase</keyword>
<dbReference type="PANTHER" id="PTHR37422">
    <property type="entry name" value="TEICHURONIC ACID BIOSYNTHESIS PROTEIN TUAE"/>
    <property type="match status" value="1"/>
</dbReference>
<name>A0A935PVR7_9PROT</name>
<reference evidence="7 8" key="1">
    <citation type="submission" date="2020-10" db="EMBL/GenBank/DDBJ databases">
        <title>Connecting structure to function with the recovery of over 1000 high-quality activated sludge metagenome-assembled genomes encoding full-length rRNA genes using long-read sequencing.</title>
        <authorList>
            <person name="Singleton C.M."/>
            <person name="Petriglieri F."/>
            <person name="Kristensen J.M."/>
            <person name="Kirkegaard R.H."/>
            <person name="Michaelsen T.Y."/>
            <person name="Andersen M.H."/>
            <person name="Karst S.M."/>
            <person name="Dueholm M.S."/>
            <person name="Nielsen P.H."/>
            <person name="Albertsen M."/>
        </authorList>
    </citation>
    <scope>NUCLEOTIDE SEQUENCE [LARGE SCALE GENOMIC DNA]</scope>
    <source>
        <strain evidence="7">EsbW_18-Q3-R4-48_BATAC.285</strain>
    </source>
</reference>
<evidence type="ECO:0000256" key="5">
    <source>
        <dbReference type="SAM" id="Phobius"/>
    </source>
</evidence>
<dbReference type="InterPro" id="IPR051533">
    <property type="entry name" value="WaaL-like"/>
</dbReference>
<keyword evidence="4 5" id="KW-0472">Membrane</keyword>
<evidence type="ECO:0000259" key="6">
    <source>
        <dbReference type="Pfam" id="PF04932"/>
    </source>
</evidence>
<feature type="transmembrane region" description="Helical" evidence="5">
    <location>
        <begin position="59"/>
        <end position="78"/>
    </location>
</feature>
<feature type="transmembrane region" description="Helical" evidence="5">
    <location>
        <begin position="84"/>
        <end position="102"/>
    </location>
</feature>
<feature type="transmembrane region" description="Helical" evidence="5">
    <location>
        <begin position="170"/>
        <end position="189"/>
    </location>
</feature>
<feature type="domain" description="O-antigen ligase-related" evidence="6">
    <location>
        <begin position="200"/>
        <end position="345"/>
    </location>
</feature>
<protein>
    <submittedName>
        <fullName evidence="7">O-antigen ligase family protein</fullName>
    </submittedName>
</protein>
<dbReference type="Pfam" id="PF04932">
    <property type="entry name" value="Wzy_C"/>
    <property type="match status" value="1"/>
</dbReference>
<gene>
    <name evidence="7" type="ORF">IPJ27_01160</name>
</gene>
<sequence>MNALKIFVLMSVVLLSDFYFIDPSIRLQTLAMALLIAMHMRNHGMPRFTLLTGNRLSRLMGVSAWFIAYMSFIDFIRGVSLYEVGVKLLSYVLIIFLLPAFVERNKPFSMVIWYRRFLLISIAFAAMQVSGLHYALGDIVPNIGIIGSNLAREELIDTYGRVTGATYNTIAFSMQMVILILLVYGGFLAQPRKDRIHYGILGILGLLLSQTRAALIGLIPAIVISYLIFANSRLQSAMKLVPMLTLALGMAWVMQNLASDYFPYLAKEIDESDTHRFWTNWYMTLGVLNESPLFGISPEQAWDVYFRHADRNAVVQYTPEMKTPTHHNQLGYYLRYYGLIGIFFLMSVYYQVLKLINSSTSMPMRIFLGSVIILDFLYSMTHNNKLLVSPLLWIFLSLALLPIEKANRTLTSATRGV</sequence>
<feature type="transmembrane region" description="Helical" evidence="5">
    <location>
        <begin position="201"/>
        <end position="228"/>
    </location>
</feature>
<evidence type="ECO:0000313" key="8">
    <source>
        <dbReference type="Proteomes" id="UP000697998"/>
    </source>
</evidence>
<feature type="transmembrane region" description="Helical" evidence="5">
    <location>
        <begin position="114"/>
        <end position="136"/>
    </location>
</feature>
<dbReference type="PANTHER" id="PTHR37422:SF13">
    <property type="entry name" value="LIPOPOLYSACCHARIDE BIOSYNTHESIS PROTEIN PA4999-RELATED"/>
    <property type="match status" value="1"/>
</dbReference>